<dbReference type="EMBL" id="AP018365">
    <property type="protein sequence ID" value="BBA99838.1"/>
    <property type="molecule type" value="Genomic_DNA"/>
</dbReference>
<evidence type="ECO:0000313" key="5">
    <source>
        <dbReference type="EMBL" id="BBA99838.1"/>
    </source>
</evidence>
<dbReference type="InterPro" id="IPR051677">
    <property type="entry name" value="AfsR-DnrI-RedD_regulator"/>
</dbReference>
<dbReference type="Pfam" id="PF03704">
    <property type="entry name" value="BTAD"/>
    <property type="match status" value="1"/>
</dbReference>
<dbReference type="SUPFAM" id="SSF48452">
    <property type="entry name" value="TPR-like"/>
    <property type="match status" value="1"/>
</dbReference>
<gene>
    <name evidence="5" type="ORF">RVR_6634</name>
</gene>
<reference evidence="5 6" key="3">
    <citation type="journal article" date="2011" name="Nat. Chem. Biol.">
        <title>Reveromycin A biosynthesis uses RevG and RevJ for stereospecific spiroacetal formation.</title>
        <authorList>
            <person name="Takahashi S."/>
            <person name="Toyoda A."/>
            <person name="Sekiyama Y."/>
            <person name="Takagi H."/>
            <person name="Nogawa T."/>
            <person name="Uramoto M."/>
            <person name="Suzuki R."/>
            <person name="Koshino H."/>
            <person name="Kumano T."/>
            <person name="Panthee S."/>
            <person name="Dairi T."/>
            <person name="Ishikawa J."/>
            <person name="Ikeda H."/>
            <person name="Sakaki Y."/>
            <person name="Osada H."/>
        </authorList>
    </citation>
    <scope>NUCLEOTIDE SEQUENCE [LARGE SCALE GENOMIC DNA]</scope>
    <source>
        <strain evidence="5 6">SN-593</strain>
    </source>
</reference>
<keyword evidence="3" id="KW-0804">Transcription</keyword>
<dbReference type="SMART" id="SM01043">
    <property type="entry name" value="BTAD"/>
    <property type="match status" value="1"/>
</dbReference>
<dbReference type="GO" id="GO:0000160">
    <property type="term" value="P:phosphorelay signal transduction system"/>
    <property type="evidence" value="ECO:0007669"/>
    <property type="project" value="UniProtKB-KW"/>
</dbReference>
<keyword evidence="2" id="KW-0805">Transcription regulation</keyword>
<dbReference type="InterPro" id="IPR045535">
    <property type="entry name" value="ThsA_Macro"/>
</dbReference>
<dbReference type="InterPro" id="IPR011990">
    <property type="entry name" value="TPR-like_helical_dom_sf"/>
</dbReference>
<evidence type="ECO:0000259" key="4">
    <source>
        <dbReference type="SMART" id="SM01043"/>
    </source>
</evidence>
<evidence type="ECO:0000256" key="1">
    <source>
        <dbReference type="ARBA" id="ARBA00023012"/>
    </source>
</evidence>
<evidence type="ECO:0000256" key="2">
    <source>
        <dbReference type="ARBA" id="ARBA00023015"/>
    </source>
</evidence>
<reference evidence="5 6" key="2">
    <citation type="journal article" date="2011" name="J. Antibiot.">
        <title>Furaquinocins I and J: novel polyketide isoprenoid hybrid compounds from Streptomyces reveromyceticus SN-593.</title>
        <authorList>
            <person name="Panthee S."/>
            <person name="Takahashi S."/>
            <person name="Takagi H."/>
            <person name="Nogawa T."/>
            <person name="Oowada E."/>
            <person name="Uramoto M."/>
            <person name="Osada H."/>
        </authorList>
    </citation>
    <scope>NUCLEOTIDE SEQUENCE [LARGE SCALE GENOMIC DNA]</scope>
    <source>
        <strain evidence="5 6">SN-593</strain>
    </source>
</reference>
<accession>A0A7U3VQM8</accession>
<protein>
    <submittedName>
        <fullName evidence="5">Putative regulatory protein</fullName>
    </submittedName>
</protein>
<proteinExistence type="predicted"/>
<dbReference type="AlphaFoldDB" id="A0A7U3VQM8"/>
<dbReference type="Pfam" id="PF20016">
    <property type="entry name" value="ThsA_Macro"/>
    <property type="match status" value="1"/>
</dbReference>
<keyword evidence="1" id="KW-0902">Two-component regulatory system</keyword>
<dbReference type="SUPFAM" id="SSF46894">
    <property type="entry name" value="C-terminal effector domain of the bipartite response regulators"/>
    <property type="match status" value="1"/>
</dbReference>
<dbReference type="InterPro" id="IPR036388">
    <property type="entry name" value="WH-like_DNA-bd_sf"/>
</dbReference>
<feature type="domain" description="Bacterial transcriptional activator" evidence="4">
    <location>
        <begin position="116"/>
        <end position="229"/>
    </location>
</feature>
<organism evidence="5 6">
    <name type="scientific">Actinacidiphila reveromycinica</name>
    <dbReference type="NCBI Taxonomy" id="659352"/>
    <lineage>
        <taxon>Bacteria</taxon>
        <taxon>Bacillati</taxon>
        <taxon>Actinomycetota</taxon>
        <taxon>Actinomycetes</taxon>
        <taxon>Kitasatosporales</taxon>
        <taxon>Streptomycetaceae</taxon>
        <taxon>Actinacidiphila</taxon>
    </lineage>
</organism>
<evidence type="ECO:0000313" key="6">
    <source>
        <dbReference type="Proteomes" id="UP000595703"/>
    </source>
</evidence>
<dbReference type="InterPro" id="IPR005158">
    <property type="entry name" value="BTAD"/>
</dbReference>
<evidence type="ECO:0000256" key="3">
    <source>
        <dbReference type="ARBA" id="ARBA00023163"/>
    </source>
</evidence>
<dbReference type="Gene3D" id="1.10.10.10">
    <property type="entry name" value="Winged helix-like DNA-binding domain superfamily/Winged helix DNA-binding domain"/>
    <property type="match status" value="1"/>
</dbReference>
<dbReference type="Proteomes" id="UP000595703">
    <property type="component" value="Chromosome"/>
</dbReference>
<name>A0A7U3VQM8_9ACTN</name>
<sequence length="467" mass="50639">MAHIRVSVLGPAKLEVDGAPVHLTPLSTRLLVRLVAADGEPVPVRSLRREVWGLNAELPGQAQRDRNEVQKRVLELRRALDPERTGEGARVITTDQLPTARGSETTYQLVLRPSELDSAEFTELVNGALHAAPATAARAFADALAMLRGRPLAEVAEEPFAAGLIRRLDELRDAAREGLIRAQTDLGRPDLALPVAERMVRERPDDPRAVAGLAALRALLRERHGGELLRHRVPGTGTDVVLVRGDLFDQADANLVVGFTDTFDTATEQDVVISRESVQAQLVERVFGGQRRAFDERLRVGLRAFTPVGTESARDKPRGRRTRYPIGTTVVLPVDGRRIFAVAYSRLGNDLVARADPAELRLGLERLWPTVARYGLFKPVAVPLIGSGLARVVELDRAQLVNLVIGTFAAYCGHDPAVARELRIVIHPDELAAIDLAPVEACLRSLDGAGREGRDGAGREGAARGAG</sequence>
<dbReference type="GO" id="GO:0003677">
    <property type="term" value="F:DNA binding"/>
    <property type="evidence" value="ECO:0007669"/>
    <property type="project" value="InterPro"/>
</dbReference>
<dbReference type="InterPro" id="IPR016032">
    <property type="entry name" value="Sig_transdc_resp-reg_C-effctor"/>
</dbReference>
<keyword evidence="6" id="KW-1185">Reference proteome</keyword>
<dbReference type="PANTHER" id="PTHR35807:SF1">
    <property type="entry name" value="TRANSCRIPTIONAL REGULATOR REDD"/>
    <property type="match status" value="1"/>
</dbReference>
<reference evidence="5 6" key="1">
    <citation type="journal article" date="2010" name="J. Bacteriol.">
        <title>Biochemical characterization of a novel indole prenyltransferase from Streptomyces sp. SN-593.</title>
        <authorList>
            <person name="Takahashi S."/>
            <person name="Takagi H."/>
            <person name="Toyoda A."/>
            <person name="Uramoto M."/>
            <person name="Nogawa T."/>
            <person name="Ueki M."/>
            <person name="Sakaki Y."/>
            <person name="Osada H."/>
        </authorList>
    </citation>
    <scope>NUCLEOTIDE SEQUENCE [LARGE SCALE GENOMIC DNA]</scope>
    <source>
        <strain evidence="5 6">SN-593</strain>
    </source>
</reference>
<dbReference type="GO" id="GO:0006355">
    <property type="term" value="P:regulation of DNA-templated transcription"/>
    <property type="evidence" value="ECO:0007669"/>
    <property type="project" value="InterPro"/>
</dbReference>
<reference evidence="5 6" key="4">
    <citation type="journal article" date="2020" name="Sci. Rep.">
        <title>beta-carboline chemical signals induce reveromycin production through a LuxR family regulator in Streptomyces sp. SN-593.</title>
        <authorList>
            <person name="Panthee S."/>
            <person name="Kito N."/>
            <person name="Hayashi T."/>
            <person name="Shimizu T."/>
            <person name="Ishikawa J."/>
            <person name="Hamamoto H."/>
            <person name="Osada H."/>
            <person name="Takahashi S."/>
        </authorList>
    </citation>
    <scope>NUCLEOTIDE SEQUENCE [LARGE SCALE GENOMIC DNA]</scope>
    <source>
        <strain evidence="5 6">SN-593</strain>
    </source>
</reference>
<dbReference type="Gene3D" id="1.25.40.10">
    <property type="entry name" value="Tetratricopeptide repeat domain"/>
    <property type="match status" value="1"/>
</dbReference>
<dbReference type="KEGG" id="arev:RVR_6634"/>
<dbReference type="PANTHER" id="PTHR35807">
    <property type="entry name" value="TRANSCRIPTIONAL REGULATOR REDD-RELATED"/>
    <property type="match status" value="1"/>
</dbReference>